<gene>
    <name evidence="1" type="ORF">FJTKL_03049</name>
</gene>
<reference evidence="1 2" key="1">
    <citation type="submission" date="2024-03" db="EMBL/GenBank/DDBJ databases">
        <title>A high-quality draft genome sequence of Diaporthe vaccinii, a causative agent of upright dieback and viscid rot disease in cranberry plants.</title>
        <authorList>
            <person name="Sarrasin M."/>
            <person name="Lang B.F."/>
            <person name="Burger G."/>
        </authorList>
    </citation>
    <scope>NUCLEOTIDE SEQUENCE [LARGE SCALE GENOMIC DNA]</scope>
    <source>
        <strain evidence="1 2">IS7</strain>
    </source>
</reference>
<organism evidence="1 2">
    <name type="scientific">Diaporthe vaccinii</name>
    <dbReference type="NCBI Taxonomy" id="105482"/>
    <lineage>
        <taxon>Eukaryota</taxon>
        <taxon>Fungi</taxon>
        <taxon>Dikarya</taxon>
        <taxon>Ascomycota</taxon>
        <taxon>Pezizomycotina</taxon>
        <taxon>Sordariomycetes</taxon>
        <taxon>Sordariomycetidae</taxon>
        <taxon>Diaporthales</taxon>
        <taxon>Diaporthaceae</taxon>
        <taxon>Diaporthe</taxon>
        <taxon>Diaporthe eres species complex</taxon>
    </lineage>
</organism>
<sequence length="484" mass="51880">MREMSSGYTSGETSSSRLHTIDGRLRVDGDKPSLVELDEVVFDSVCLAGEGRLAPRKLVKLVVEILDEHGGDVLDGFGLAPLLAILLIRSRQANTVCVQLAEGGRPGVTPTAVGKLGERLLPRQSLLDRAALGRHPVQLLEDHAGGLGQVHGVEVQVRNASRQDLAAHVSDEGLANFSSGGIVVLDGLQGIHELLGDPALHMVDPPEKTGVCGDGHDAWNDGNVDATGSDLANPAEKVVDVVEHLGDDEGGTGVHLLLQVVQQLLLVLVVVATLRVPGNANVEVIVVRLAYMDDQILCVPETVIGSLPLLLVPWRVTSQCQYVGATSLVCFAQSVVDLLEPHIGAGEVHTRLETEVGLGLADHLACQLGYATAGAPGDVDELWAKVVHALHTVVEVLHAGQCFRREVFERERRGGRLLGIGNHLLDVHLEGGDDGVVESNVCGSKRVEKSSRATRNRLEGLVYQRRCQRTGRLGVFRRATRWEI</sequence>
<keyword evidence="2" id="KW-1185">Reference proteome</keyword>
<comment type="caution">
    <text evidence="1">The sequence shown here is derived from an EMBL/GenBank/DDBJ whole genome shotgun (WGS) entry which is preliminary data.</text>
</comment>
<name>A0ABR4DW95_9PEZI</name>
<dbReference type="EMBL" id="JBAWTH010000152">
    <property type="protein sequence ID" value="KAL2274629.1"/>
    <property type="molecule type" value="Genomic_DNA"/>
</dbReference>
<accession>A0ABR4DW95</accession>
<evidence type="ECO:0000313" key="2">
    <source>
        <dbReference type="Proteomes" id="UP001600888"/>
    </source>
</evidence>
<dbReference type="Proteomes" id="UP001600888">
    <property type="component" value="Unassembled WGS sequence"/>
</dbReference>
<protein>
    <submittedName>
        <fullName evidence="1">Uncharacterized protein</fullName>
    </submittedName>
</protein>
<evidence type="ECO:0000313" key="1">
    <source>
        <dbReference type="EMBL" id="KAL2274629.1"/>
    </source>
</evidence>
<proteinExistence type="predicted"/>